<dbReference type="GO" id="GO:0005506">
    <property type="term" value="F:iron ion binding"/>
    <property type="evidence" value="ECO:0007669"/>
    <property type="project" value="InterPro"/>
</dbReference>
<sequence>MALHKKYGPTVRIAPKEAMVSSPQSFRNIYGAGSNFRKSDWHLGTSDCGWRGPDDLDFLPEVNMEKYRMQRRAIEPAYTADAVKDYEENLDEILTKDIRIMHERAGRSVDLDMFLNMFAPVSNGPAQEPAATQTLLREYRSTRTQPSTDILAKLLSLQSMRPLLQGKDRWISSICLTNFGAGVETIAITVGTLIANVLSRPGCQECIHAEINEARKEGKLSLPPRIREV</sequence>
<dbReference type="InterPro" id="IPR036396">
    <property type="entry name" value="Cyt_P450_sf"/>
</dbReference>
<dbReference type="GO" id="GO:0004497">
    <property type="term" value="F:monooxygenase activity"/>
    <property type="evidence" value="ECO:0007669"/>
    <property type="project" value="InterPro"/>
</dbReference>
<dbReference type="EMBL" id="JAAMPI010000278">
    <property type="protein sequence ID" value="KAF4633223.1"/>
    <property type="molecule type" value="Genomic_DNA"/>
</dbReference>
<keyword evidence="2" id="KW-1185">Reference proteome</keyword>
<evidence type="ECO:0008006" key="3">
    <source>
        <dbReference type="Google" id="ProtNLM"/>
    </source>
</evidence>
<proteinExistence type="predicted"/>
<dbReference type="GO" id="GO:0020037">
    <property type="term" value="F:heme binding"/>
    <property type="evidence" value="ECO:0007669"/>
    <property type="project" value="InterPro"/>
</dbReference>
<gene>
    <name evidence="1" type="ORF">G7Y89_g4902</name>
</gene>
<reference evidence="1 2" key="1">
    <citation type="submission" date="2020-03" db="EMBL/GenBank/DDBJ databases">
        <title>Draft Genome Sequence of Cudoniella acicularis.</title>
        <authorList>
            <person name="Buettner E."/>
            <person name="Kellner H."/>
        </authorList>
    </citation>
    <scope>NUCLEOTIDE SEQUENCE [LARGE SCALE GENOMIC DNA]</scope>
    <source>
        <strain evidence="1 2">DSM 108380</strain>
    </source>
</reference>
<dbReference type="AlphaFoldDB" id="A0A8H4W3V8"/>
<evidence type="ECO:0000313" key="2">
    <source>
        <dbReference type="Proteomes" id="UP000566819"/>
    </source>
</evidence>
<protein>
    <recommendedName>
        <fullName evidence="3">Cytochrome P450</fullName>
    </recommendedName>
</protein>
<dbReference type="SUPFAM" id="SSF48264">
    <property type="entry name" value="Cytochrome P450"/>
    <property type="match status" value="1"/>
</dbReference>
<dbReference type="Gene3D" id="1.10.630.10">
    <property type="entry name" value="Cytochrome P450"/>
    <property type="match status" value="2"/>
</dbReference>
<comment type="caution">
    <text evidence="1">The sequence shown here is derived from an EMBL/GenBank/DDBJ whole genome shotgun (WGS) entry which is preliminary data.</text>
</comment>
<dbReference type="OrthoDB" id="3934656at2759"/>
<organism evidence="1 2">
    <name type="scientific">Cudoniella acicularis</name>
    <dbReference type="NCBI Taxonomy" id="354080"/>
    <lineage>
        <taxon>Eukaryota</taxon>
        <taxon>Fungi</taxon>
        <taxon>Dikarya</taxon>
        <taxon>Ascomycota</taxon>
        <taxon>Pezizomycotina</taxon>
        <taxon>Leotiomycetes</taxon>
        <taxon>Helotiales</taxon>
        <taxon>Tricladiaceae</taxon>
        <taxon>Cudoniella</taxon>
    </lineage>
</organism>
<name>A0A8H4W3V8_9HELO</name>
<evidence type="ECO:0000313" key="1">
    <source>
        <dbReference type="EMBL" id="KAF4633223.1"/>
    </source>
</evidence>
<dbReference type="Proteomes" id="UP000566819">
    <property type="component" value="Unassembled WGS sequence"/>
</dbReference>
<dbReference type="GO" id="GO:0016705">
    <property type="term" value="F:oxidoreductase activity, acting on paired donors, with incorporation or reduction of molecular oxygen"/>
    <property type="evidence" value="ECO:0007669"/>
    <property type="project" value="InterPro"/>
</dbReference>
<accession>A0A8H4W3V8</accession>